<dbReference type="RefSeq" id="WP_307342701.1">
    <property type="nucleotide sequence ID" value="NZ_JAUSUD010000013.1"/>
</dbReference>
<dbReference type="InterPro" id="IPR009988">
    <property type="entry name" value="DUF1510"/>
</dbReference>
<dbReference type="Pfam" id="PF07423">
    <property type="entry name" value="DUF1510"/>
    <property type="match status" value="1"/>
</dbReference>
<keyword evidence="2" id="KW-1133">Transmembrane helix</keyword>
<dbReference type="Proteomes" id="UP001234495">
    <property type="component" value="Unassembled WGS sequence"/>
</dbReference>
<feature type="domain" description="DUF1510" evidence="3">
    <location>
        <begin position="136"/>
        <end position="227"/>
    </location>
</feature>
<evidence type="ECO:0000313" key="4">
    <source>
        <dbReference type="EMBL" id="MDQ0231552.1"/>
    </source>
</evidence>
<gene>
    <name evidence="4" type="ORF">J2S19_002835</name>
</gene>
<evidence type="ECO:0000313" key="5">
    <source>
        <dbReference type="Proteomes" id="UP001234495"/>
    </source>
</evidence>
<organism evidence="4 5">
    <name type="scientific">Metabacillus malikii</name>
    <dbReference type="NCBI Taxonomy" id="1504265"/>
    <lineage>
        <taxon>Bacteria</taxon>
        <taxon>Bacillati</taxon>
        <taxon>Bacillota</taxon>
        <taxon>Bacilli</taxon>
        <taxon>Bacillales</taxon>
        <taxon>Bacillaceae</taxon>
        <taxon>Metabacillus</taxon>
    </lineage>
</organism>
<evidence type="ECO:0000259" key="3">
    <source>
        <dbReference type="Pfam" id="PF07423"/>
    </source>
</evidence>
<reference evidence="4 5" key="1">
    <citation type="submission" date="2023-07" db="EMBL/GenBank/DDBJ databases">
        <title>Genomic Encyclopedia of Type Strains, Phase IV (KMG-IV): sequencing the most valuable type-strain genomes for metagenomic binning, comparative biology and taxonomic classification.</title>
        <authorList>
            <person name="Goeker M."/>
        </authorList>
    </citation>
    <scope>NUCLEOTIDE SEQUENCE [LARGE SCALE GENOMIC DNA]</scope>
    <source>
        <strain evidence="4 5">DSM 29005</strain>
    </source>
</reference>
<feature type="compositionally biased region" description="Basic and acidic residues" evidence="1">
    <location>
        <begin position="56"/>
        <end position="88"/>
    </location>
</feature>
<feature type="region of interest" description="Disordered" evidence="1">
    <location>
        <begin position="56"/>
        <end position="160"/>
    </location>
</feature>
<protein>
    <submittedName>
        <fullName evidence="4">Cytoskeletal protein RodZ</fullName>
    </submittedName>
</protein>
<proteinExistence type="predicted"/>
<dbReference type="EMBL" id="JAUSUD010000013">
    <property type="protein sequence ID" value="MDQ0231552.1"/>
    <property type="molecule type" value="Genomic_DNA"/>
</dbReference>
<keyword evidence="2" id="KW-0472">Membrane</keyword>
<feature type="compositionally biased region" description="Basic and acidic residues" evidence="1">
    <location>
        <begin position="104"/>
        <end position="113"/>
    </location>
</feature>
<evidence type="ECO:0000256" key="1">
    <source>
        <dbReference type="SAM" id="MobiDB-lite"/>
    </source>
</evidence>
<feature type="compositionally biased region" description="Acidic residues" evidence="1">
    <location>
        <begin position="89"/>
        <end position="103"/>
    </location>
</feature>
<keyword evidence="5" id="KW-1185">Reference proteome</keyword>
<feature type="transmembrane region" description="Helical" evidence="2">
    <location>
        <begin position="21"/>
        <end position="43"/>
    </location>
</feature>
<evidence type="ECO:0000256" key="2">
    <source>
        <dbReference type="SAM" id="Phobius"/>
    </source>
</evidence>
<sequence length="228" mass="25440">MSNYDVHSRFEKRDKRRKTNIVLNTLIGIVVVLIVFIGSQLILGGNDADKTAKYNEQPEIKLANEENTIKEQNEKDTNDNDADTKSESNESDTTEPSDDVVEDETAHNERNLDDDNSEDTTITAGEPGSGVEETIESSGWEPVGTSQSEPHAADYTKGSQDWNEMTRALSYATGIPENDMIIWRLENNGSPNDAVGTISPKDKSAKFKVYITWVENKGWKPTKIEKLN</sequence>
<accession>A0ABT9ZGY6</accession>
<name>A0ABT9ZGY6_9BACI</name>
<keyword evidence="2" id="KW-0812">Transmembrane</keyword>
<comment type="caution">
    <text evidence="4">The sequence shown here is derived from an EMBL/GenBank/DDBJ whole genome shotgun (WGS) entry which is preliminary data.</text>
</comment>